<dbReference type="Proteomes" id="UP000185936">
    <property type="component" value="Unassembled WGS sequence"/>
</dbReference>
<proteinExistence type="predicted"/>
<organism evidence="1 2">
    <name type="scientific">Natronorubrum thiooxidans</name>
    <dbReference type="NCBI Taxonomy" id="308853"/>
    <lineage>
        <taxon>Archaea</taxon>
        <taxon>Methanobacteriati</taxon>
        <taxon>Methanobacteriota</taxon>
        <taxon>Stenosarchaea group</taxon>
        <taxon>Halobacteria</taxon>
        <taxon>Halobacteriales</taxon>
        <taxon>Natrialbaceae</taxon>
        <taxon>Natronorubrum</taxon>
    </lineage>
</organism>
<evidence type="ECO:0000313" key="2">
    <source>
        <dbReference type="Proteomes" id="UP000185936"/>
    </source>
</evidence>
<evidence type="ECO:0008006" key="3">
    <source>
        <dbReference type="Google" id="ProtNLM"/>
    </source>
</evidence>
<gene>
    <name evidence="1" type="ORF">SAMN05421752_10488</name>
</gene>
<dbReference type="OrthoDB" id="193769at2157"/>
<sequence length="55" mass="5916">MDVTHDLEADDGDESPWPRCSMCGSRMRMVTVVGPTEAIVSPCGCHAPPDALELE</sequence>
<name>A0A1N7EH17_9EURY</name>
<dbReference type="EMBL" id="FTNR01000004">
    <property type="protein sequence ID" value="SIR87299.1"/>
    <property type="molecule type" value="Genomic_DNA"/>
</dbReference>
<accession>A0A1N7EH17</accession>
<reference evidence="2" key="1">
    <citation type="submission" date="2017-01" db="EMBL/GenBank/DDBJ databases">
        <authorList>
            <person name="Varghese N."/>
            <person name="Submissions S."/>
        </authorList>
    </citation>
    <scope>NUCLEOTIDE SEQUENCE [LARGE SCALE GENOMIC DNA]</scope>
    <source>
        <strain evidence="2">type strain: HArc-</strain>
    </source>
</reference>
<protein>
    <recommendedName>
        <fullName evidence="3">Small CPxCG-related zinc finger protein</fullName>
    </recommendedName>
</protein>
<dbReference type="AlphaFoldDB" id="A0A1N7EH17"/>
<keyword evidence="2" id="KW-1185">Reference proteome</keyword>
<dbReference type="RefSeq" id="WP_173834861.1">
    <property type="nucleotide sequence ID" value="NZ_FTNR01000004.1"/>
</dbReference>
<evidence type="ECO:0000313" key="1">
    <source>
        <dbReference type="EMBL" id="SIR87299.1"/>
    </source>
</evidence>